<keyword evidence="1" id="KW-0175">Coiled coil</keyword>
<accession>A0ABP0K0G9</accession>
<sequence>ADDKLGGALQDLQRKLVEAQKVGEKEPQVKEQLTASGFAAAVPWFHDLGAKFVSRSQKTVDDMSDAVRVQGKAVGKMLESLPGFDNEDKYRGKGLTVVQKLAADTKQLSEKIESLENHVASLKAAETLDFGLGPLAKSAMEGEELGTEVKTLKGILATASLHVALVAGLCVLRNPELGSASAQGSKALKELRPIVETLQKHLAELPEGG</sequence>
<feature type="coiled-coil region" evidence="1">
    <location>
        <begin position="98"/>
        <end position="125"/>
    </location>
</feature>
<keyword evidence="3" id="KW-1185">Reference proteome</keyword>
<evidence type="ECO:0000313" key="2">
    <source>
        <dbReference type="EMBL" id="CAK9020266.1"/>
    </source>
</evidence>
<name>A0ABP0K0G9_9DINO</name>
<feature type="non-terminal residue" evidence="2">
    <location>
        <position position="1"/>
    </location>
</feature>
<dbReference type="EMBL" id="CAXAMN010007071">
    <property type="protein sequence ID" value="CAK9020266.1"/>
    <property type="molecule type" value="Genomic_DNA"/>
</dbReference>
<proteinExistence type="predicted"/>
<comment type="caution">
    <text evidence="2">The sequence shown here is derived from an EMBL/GenBank/DDBJ whole genome shotgun (WGS) entry which is preliminary data.</text>
</comment>
<feature type="non-terminal residue" evidence="2">
    <location>
        <position position="209"/>
    </location>
</feature>
<protein>
    <submittedName>
        <fullName evidence="2">Uncharacterized protein</fullName>
    </submittedName>
</protein>
<reference evidence="2 3" key="1">
    <citation type="submission" date="2024-02" db="EMBL/GenBank/DDBJ databases">
        <authorList>
            <person name="Chen Y."/>
            <person name="Shah S."/>
            <person name="Dougan E. K."/>
            <person name="Thang M."/>
            <person name="Chan C."/>
        </authorList>
    </citation>
    <scope>NUCLEOTIDE SEQUENCE [LARGE SCALE GENOMIC DNA]</scope>
</reference>
<evidence type="ECO:0000313" key="3">
    <source>
        <dbReference type="Proteomes" id="UP001642484"/>
    </source>
</evidence>
<organism evidence="2 3">
    <name type="scientific">Durusdinium trenchii</name>
    <dbReference type="NCBI Taxonomy" id="1381693"/>
    <lineage>
        <taxon>Eukaryota</taxon>
        <taxon>Sar</taxon>
        <taxon>Alveolata</taxon>
        <taxon>Dinophyceae</taxon>
        <taxon>Suessiales</taxon>
        <taxon>Symbiodiniaceae</taxon>
        <taxon>Durusdinium</taxon>
    </lineage>
</organism>
<evidence type="ECO:0000256" key="1">
    <source>
        <dbReference type="SAM" id="Coils"/>
    </source>
</evidence>
<gene>
    <name evidence="2" type="ORF">CCMP2556_LOCUS13995</name>
</gene>
<dbReference type="Proteomes" id="UP001642484">
    <property type="component" value="Unassembled WGS sequence"/>
</dbReference>